<evidence type="ECO:0000313" key="7">
    <source>
        <dbReference type="Proteomes" id="UP000239590"/>
    </source>
</evidence>
<organism evidence="6 7">
    <name type="scientific">Siphonobacter curvatus</name>
    <dbReference type="NCBI Taxonomy" id="2094562"/>
    <lineage>
        <taxon>Bacteria</taxon>
        <taxon>Pseudomonadati</taxon>
        <taxon>Bacteroidota</taxon>
        <taxon>Cytophagia</taxon>
        <taxon>Cytophagales</taxon>
        <taxon>Cytophagaceae</taxon>
        <taxon>Siphonobacter</taxon>
    </lineage>
</organism>
<dbReference type="GO" id="GO:0006310">
    <property type="term" value="P:DNA recombination"/>
    <property type="evidence" value="ECO:0007669"/>
    <property type="project" value="UniProtKB-KW"/>
</dbReference>
<dbReference type="RefSeq" id="WP_104715885.1">
    <property type="nucleotide sequence ID" value="NZ_PTRA01000008.1"/>
</dbReference>
<accession>A0A2S7IFF5</accession>
<protein>
    <recommendedName>
        <fullName evidence="4">Nuclease SbcCD subunit D</fullName>
    </recommendedName>
</protein>
<reference evidence="7" key="1">
    <citation type="submission" date="2018-02" db="EMBL/GenBank/DDBJ databases">
        <title>Genome sequencing of Solimonas sp. HR-BB.</title>
        <authorList>
            <person name="Lee Y."/>
            <person name="Jeon C.O."/>
        </authorList>
    </citation>
    <scope>NUCLEOTIDE SEQUENCE [LARGE SCALE GENOMIC DNA]</scope>
    <source>
        <strain evidence="7">HR-U</strain>
    </source>
</reference>
<keyword evidence="4" id="KW-0233">DNA recombination</keyword>
<name>A0A2S7IFF5_9BACT</name>
<dbReference type="NCBIfam" id="TIGR00619">
    <property type="entry name" value="sbcd"/>
    <property type="match status" value="1"/>
</dbReference>
<feature type="domain" description="Calcineurin-like phosphoesterase" evidence="5">
    <location>
        <begin position="1"/>
        <end position="228"/>
    </location>
</feature>
<dbReference type="Pfam" id="PF00149">
    <property type="entry name" value="Metallophos"/>
    <property type="match status" value="1"/>
</dbReference>
<dbReference type="InterPro" id="IPR004593">
    <property type="entry name" value="SbcD"/>
</dbReference>
<keyword evidence="4" id="KW-0255">Endonuclease</keyword>
<evidence type="ECO:0000259" key="5">
    <source>
        <dbReference type="Pfam" id="PF00149"/>
    </source>
</evidence>
<dbReference type="InterPro" id="IPR029052">
    <property type="entry name" value="Metallo-depent_PP-like"/>
</dbReference>
<comment type="caution">
    <text evidence="6">The sequence shown here is derived from an EMBL/GenBank/DDBJ whole genome shotgun (WGS) entry which is preliminary data.</text>
</comment>
<evidence type="ECO:0000256" key="4">
    <source>
        <dbReference type="RuleBase" id="RU363069"/>
    </source>
</evidence>
<keyword evidence="7" id="KW-1185">Reference proteome</keyword>
<proteinExistence type="inferred from homology"/>
<dbReference type="CDD" id="cd00840">
    <property type="entry name" value="MPP_Mre11_N"/>
    <property type="match status" value="1"/>
</dbReference>
<keyword evidence="1 4" id="KW-0540">Nuclease</keyword>
<dbReference type="EMBL" id="PTRA01000008">
    <property type="protein sequence ID" value="PQA53719.1"/>
    <property type="molecule type" value="Genomic_DNA"/>
</dbReference>
<sequence>MKILHTADWHLGKRLYQTDLLEDSRRFVEWLLATIEERQIDVLLVAGDIFDTAHPSVEAMQVYYDFLKGLIASKCRLVITGGNHDSAAVLNAPREILRLLDVHVIGGACDDCCEEVLPLLDRRGNLQAAVAAVPFLRDRDLKRSVEGESFEDRRMAVRAGIQRRYEQVHAHGRKTYASVPVLGMGHLFVNGSATSDNDEKLHSIGTLDLFEVNLFPAFDYLALGHIHRPQMLGKMEYVRYSGSPTALSFSERLDEKLIIQLEIKNQKVVDIQELKVPKFRQLRRFSGSFTEIEAAVTRYQHSDVLRTLAEIEILEEHRDPMLIDLAKSYFLKLNHPYLSVLNWRFRFQQQLKTTDELFGETMALPELAPTEVFEQWLQENAETEESKALLTEAFHELLHSL</sequence>
<dbReference type="InterPro" id="IPR004843">
    <property type="entry name" value="Calcineurin-like_PHP"/>
</dbReference>
<keyword evidence="3 4" id="KW-0269">Exonuclease</keyword>
<dbReference type="InterPro" id="IPR041796">
    <property type="entry name" value="Mre11_N"/>
</dbReference>
<evidence type="ECO:0000313" key="6">
    <source>
        <dbReference type="EMBL" id="PQA53719.1"/>
    </source>
</evidence>
<dbReference type="GO" id="GO:0006260">
    <property type="term" value="P:DNA replication"/>
    <property type="evidence" value="ECO:0007669"/>
    <property type="project" value="UniProtKB-KW"/>
</dbReference>
<dbReference type="InterPro" id="IPR050535">
    <property type="entry name" value="DNA_Repair-Maintenance_Comp"/>
</dbReference>
<dbReference type="GO" id="GO:0004519">
    <property type="term" value="F:endonuclease activity"/>
    <property type="evidence" value="ECO:0007669"/>
    <property type="project" value="UniProtKB-KW"/>
</dbReference>
<gene>
    <name evidence="4" type="primary">sbcD</name>
    <name evidence="6" type="ORF">C5O19_23880</name>
</gene>
<dbReference type="GO" id="GO:0008408">
    <property type="term" value="F:3'-5' exonuclease activity"/>
    <property type="evidence" value="ECO:0007669"/>
    <property type="project" value="InterPro"/>
</dbReference>
<evidence type="ECO:0000256" key="2">
    <source>
        <dbReference type="ARBA" id="ARBA00022801"/>
    </source>
</evidence>
<dbReference type="SUPFAM" id="SSF56300">
    <property type="entry name" value="Metallo-dependent phosphatases"/>
    <property type="match status" value="1"/>
</dbReference>
<comment type="subunit">
    <text evidence="4">Heterodimer of SbcC and SbcD.</text>
</comment>
<keyword evidence="2 4" id="KW-0378">Hydrolase</keyword>
<dbReference type="Gene3D" id="3.60.21.10">
    <property type="match status" value="1"/>
</dbReference>
<dbReference type="Proteomes" id="UP000239590">
    <property type="component" value="Unassembled WGS sequence"/>
</dbReference>
<comment type="similarity">
    <text evidence="4">Belongs to the SbcD family.</text>
</comment>
<keyword evidence="4" id="KW-0235">DNA replication</keyword>
<comment type="function">
    <text evidence="4">SbcCD cleaves DNA hairpin structures. These structures can inhibit DNA replication and are intermediates in certain DNA recombination reactions. The complex acts as a 3'-&gt;5' double strand exonuclease that can open hairpins. It also has a 5' single-strand endonuclease activity.</text>
</comment>
<dbReference type="PANTHER" id="PTHR30337">
    <property type="entry name" value="COMPONENT OF ATP-DEPENDENT DSDNA EXONUCLEASE"/>
    <property type="match status" value="1"/>
</dbReference>
<dbReference type="AlphaFoldDB" id="A0A2S7IFF5"/>
<dbReference type="OrthoDB" id="9773856at2"/>
<dbReference type="PANTHER" id="PTHR30337:SF0">
    <property type="entry name" value="NUCLEASE SBCCD SUBUNIT D"/>
    <property type="match status" value="1"/>
</dbReference>
<evidence type="ECO:0000256" key="1">
    <source>
        <dbReference type="ARBA" id="ARBA00022722"/>
    </source>
</evidence>
<evidence type="ECO:0000256" key="3">
    <source>
        <dbReference type="ARBA" id="ARBA00022839"/>
    </source>
</evidence>